<proteinExistence type="predicted"/>
<accession>A0A1G9UUL6</accession>
<protein>
    <submittedName>
        <fullName evidence="1">Uncharacterized protein</fullName>
    </submittedName>
</protein>
<name>A0A1G9UUL6_9EURY</name>
<dbReference type="STRING" id="996166.SAMN05192554_10513"/>
<evidence type="ECO:0000313" key="1">
    <source>
        <dbReference type="EMBL" id="SDM63602.1"/>
    </source>
</evidence>
<dbReference type="AlphaFoldDB" id="A0A1G9UUL6"/>
<evidence type="ECO:0000313" key="2">
    <source>
        <dbReference type="Proteomes" id="UP000199370"/>
    </source>
</evidence>
<dbReference type="PROSITE" id="PS51257">
    <property type="entry name" value="PROKAR_LIPOPROTEIN"/>
    <property type="match status" value="1"/>
</dbReference>
<dbReference type="RefSeq" id="WP_089732029.1">
    <property type="nucleotide sequence ID" value="NZ_FNIA01000005.1"/>
</dbReference>
<organism evidence="1 2">
    <name type="scientific">Haloarchaeobius iranensis</name>
    <dbReference type="NCBI Taxonomy" id="996166"/>
    <lineage>
        <taxon>Archaea</taxon>
        <taxon>Methanobacteriati</taxon>
        <taxon>Methanobacteriota</taxon>
        <taxon>Stenosarchaea group</taxon>
        <taxon>Halobacteria</taxon>
        <taxon>Halobacteriales</taxon>
        <taxon>Halorubellaceae</taxon>
        <taxon>Haloarchaeobius</taxon>
    </lineage>
</organism>
<dbReference type="Proteomes" id="UP000199370">
    <property type="component" value="Unassembled WGS sequence"/>
</dbReference>
<sequence>MARNVRFGLGLVVAGILLGVSSAFFISCTAADCTGPDQGVRDLVLHLDTLAIGWKDDCNDCGVSLLPALAGLVNVVVGVGALADFER</sequence>
<reference evidence="1 2" key="1">
    <citation type="submission" date="2016-10" db="EMBL/GenBank/DDBJ databases">
        <authorList>
            <person name="de Groot N.N."/>
        </authorList>
    </citation>
    <scope>NUCLEOTIDE SEQUENCE [LARGE SCALE GENOMIC DNA]</scope>
    <source>
        <strain evidence="2">EB21,IBRC-M 10013,KCTC 4048</strain>
    </source>
</reference>
<dbReference type="EMBL" id="FNIA01000005">
    <property type="protein sequence ID" value="SDM63602.1"/>
    <property type="molecule type" value="Genomic_DNA"/>
</dbReference>
<keyword evidence="2" id="KW-1185">Reference proteome</keyword>
<gene>
    <name evidence="1" type="ORF">SAMN05192554_10513</name>
</gene>